<organism evidence="7 8">
    <name type="scientific">Phaeovibrio sulfidiphilus</name>
    <dbReference type="NCBI Taxonomy" id="1220600"/>
    <lineage>
        <taxon>Bacteria</taxon>
        <taxon>Pseudomonadati</taxon>
        <taxon>Pseudomonadota</taxon>
        <taxon>Alphaproteobacteria</taxon>
        <taxon>Rhodospirillales</taxon>
        <taxon>Rhodospirillaceae</taxon>
        <taxon>Phaeovibrio</taxon>
    </lineage>
</organism>
<keyword evidence="8" id="KW-1185">Reference proteome</keyword>
<dbReference type="Proteomes" id="UP000631034">
    <property type="component" value="Unassembled WGS sequence"/>
</dbReference>
<accession>A0A8J6YYK3</accession>
<dbReference type="Pfam" id="PF00700">
    <property type="entry name" value="Flagellin_C"/>
    <property type="match status" value="1"/>
</dbReference>
<keyword evidence="4" id="KW-0175">Coiled coil</keyword>
<comment type="similarity">
    <text evidence="1 3">Belongs to the bacterial flagellin family.</text>
</comment>
<evidence type="ECO:0000313" key="8">
    <source>
        <dbReference type="Proteomes" id="UP000631034"/>
    </source>
</evidence>
<dbReference type="PANTHER" id="PTHR42792:SF2">
    <property type="entry name" value="FLAGELLIN"/>
    <property type="match status" value="1"/>
</dbReference>
<dbReference type="AlphaFoldDB" id="A0A8J6YYK3"/>
<proteinExistence type="inferred from homology"/>
<comment type="caution">
    <text evidence="7">The sequence shown here is derived from an EMBL/GenBank/DDBJ whole genome shotgun (WGS) entry which is preliminary data.</text>
</comment>
<dbReference type="SUPFAM" id="SSF64518">
    <property type="entry name" value="Phase 1 flagellin"/>
    <property type="match status" value="1"/>
</dbReference>
<dbReference type="InterPro" id="IPR001029">
    <property type="entry name" value="Flagellin_N"/>
</dbReference>
<keyword evidence="2 3" id="KW-0975">Bacterial flagellum</keyword>
<evidence type="ECO:0000256" key="1">
    <source>
        <dbReference type="ARBA" id="ARBA00005709"/>
    </source>
</evidence>
<dbReference type="PANTHER" id="PTHR42792">
    <property type="entry name" value="FLAGELLIN"/>
    <property type="match status" value="1"/>
</dbReference>
<dbReference type="GO" id="GO:0005198">
    <property type="term" value="F:structural molecule activity"/>
    <property type="evidence" value="ECO:0007669"/>
    <property type="project" value="UniProtKB-UniRule"/>
</dbReference>
<comment type="subcellular location">
    <subcellularLocation>
        <location evidence="3">Secreted</location>
    </subcellularLocation>
    <subcellularLocation>
        <location evidence="3">Bacterial flagellum</location>
    </subcellularLocation>
</comment>
<evidence type="ECO:0000256" key="4">
    <source>
        <dbReference type="SAM" id="Coils"/>
    </source>
</evidence>
<feature type="coiled-coil region" evidence="4">
    <location>
        <begin position="75"/>
        <end position="102"/>
    </location>
</feature>
<evidence type="ECO:0000259" key="5">
    <source>
        <dbReference type="Pfam" id="PF00669"/>
    </source>
</evidence>
<feature type="domain" description="Flagellin N-terminal" evidence="5">
    <location>
        <begin position="10"/>
        <end position="140"/>
    </location>
</feature>
<feature type="domain" description="Flagellin C-terminal" evidence="6">
    <location>
        <begin position="401"/>
        <end position="485"/>
    </location>
</feature>
<dbReference type="InterPro" id="IPR001492">
    <property type="entry name" value="Flagellin"/>
</dbReference>
<keyword evidence="3" id="KW-0964">Secreted</keyword>
<dbReference type="GO" id="GO:0005576">
    <property type="term" value="C:extracellular region"/>
    <property type="evidence" value="ECO:0007669"/>
    <property type="project" value="UniProtKB-SubCell"/>
</dbReference>
<dbReference type="RefSeq" id="WP_192533907.1">
    <property type="nucleotide sequence ID" value="NZ_JACZHT010000002.1"/>
</dbReference>
<dbReference type="Gene3D" id="1.20.1330.10">
    <property type="entry name" value="f41 fragment of flagellin, N-terminal domain"/>
    <property type="match status" value="1"/>
</dbReference>
<dbReference type="InterPro" id="IPR046358">
    <property type="entry name" value="Flagellin_C"/>
</dbReference>
<dbReference type="Pfam" id="PF00669">
    <property type="entry name" value="Flagellin_N"/>
    <property type="match status" value="1"/>
</dbReference>
<reference evidence="7" key="1">
    <citation type="submission" date="2020-10" db="EMBL/GenBank/DDBJ databases">
        <title>Genome sequence of the unusual species of purple photosynthetic bacteria, Phaeovibrio sulfidiphilus DSM 23193, type strain.</title>
        <authorList>
            <person name="Kyndt J.A."/>
            <person name="Meyer T.E."/>
        </authorList>
    </citation>
    <scope>NUCLEOTIDE SEQUENCE</scope>
    <source>
        <strain evidence="7">DSM 23193</strain>
    </source>
</reference>
<comment type="function">
    <text evidence="3">Flagellin is the subunit protein which polymerizes to form the filaments of bacterial flagella.</text>
</comment>
<name>A0A8J6YYK3_9PROT</name>
<evidence type="ECO:0000256" key="2">
    <source>
        <dbReference type="ARBA" id="ARBA00023143"/>
    </source>
</evidence>
<evidence type="ECO:0000313" key="7">
    <source>
        <dbReference type="EMBL" id="MBE1236908.1"/>
    </source>
</evidence>
<sequence length="485" mass="51972">MAKAVTLSSASMSNLLSLQNTQSLVDRTQGRLSTGKAVNSALDDAMAFFKNRNLTNRASDLADIKKDIQNGVNVIKEAVDSLEQIDSLLKNAKAAAQSVKAEKDADVRKNYIKQINDTLEQIVQLAADSNYDGINLIQNVKDVGLDTDAGEAAKAKLAAGSTLTEADLTNEKRTEYAGKAFDAALAEKGEALFEKGTGAKEIKVKAQSDYGTKDVTLTDALDESSKLENIEAWDSGAVGKVKKHTDGNYYLVTEAKKGTKVDTAALKNELVSKANAASGGSLDANSALVGKEKVKNLVSGGGTDTRDLQTRVNEEVANNREAYQDKNGYVAPERLTVIFSEQDRDRKIDVNAKSLSSLLTGLVNGNGAKEITVDDWHKPQVAGDVNGPKVVDTDKIDAFIASVEKARKQVQAYSAELGNYSSIMSTRSEWTDNTINTLKGGGADLVNANMNEESANMLALQTRQQLGVIALSIAQQSEQAVLRLF</sequence>
<protein>
    <recommendedName>
        <fullName evidence="3">Flagellin</fullName>
    </recommendedName>
</protein>
<evidence type="ECO:0000259" key="6">
    <source>
        <dbReference type="Pfam" id="PF00700"/>
    </source>
</evidence>
<dbReference type="EMBL" id="JACZHT010000002">
    <property type="protein sequence ID" value="MBE1236908.1"/>
    <property type="molecule type" value="Genomic_DNA"/>
</dbReference>
<gene>
    <name evidence="7" type="ORF">IHV25_04510</name>
</gene>
<evidence type="ECO:0000256" key="3">
    <source>
        <dbReference type="RuleBase" id="RU362073"/>
    </source>
</evidence>
<dbReference type="GO" id="GO:0009288">
    <property type="term" value="C:bacterial-type flagellum"/>
    <property type="evidence" value="ECO:0007669"/>
    <property type="project" value="UniProtKB-SubCell"/>
</dbReference>